<evidence type="ECO:0000256" key="1">
    <source>
        <dbReference type="SAM" id="MobiDB-lite"/>
    </source>
</evidence>
<dbReference type="PROSITE" id="PS51257">
    <property type="entry name" value="PROKAR_LIPOPROTEIN"/>
    <property type="match status" value="1"/>
</dbReference>
<evidence type="ECO:0000313" key="2">
    <source>
        <dbReference type="EMBL" id="GAG52993.1"/>
    </source>
</evidence>
<feature type="region of interest" description="Disordered" evidence="1">
    <location>
        <begin position="33"/>
        <end position="66"/>
    </location>
</feature>
<feature type="non-terminal residue" evidence="2">
    <location>
        <position position="122"/>
    </location>
</feature>
<protein>
    <submittedName>
        <fullName evidence="2">Uncharacterized protein</fullName>
    </submittedName>
</protein>
<comment type="caution">
    <text evidence="2">The sequence shown here is derived from an EMBL/GenBank/DDBJ whole genome shotgun (WGS) entry which is preliminary data.</text>
</comment>
<gene>
    <name evidence="2" type="ORF">S01H1_76089</name>
</gene>
<proteinExistence type="predicted"/>
<reference evidence="2" key="1">
    <citation type="journal article" date="2014" name="Front. Microbiol.">
        <title>High frequency of phylogenetically diverse reductive dehalogenase-homologous genes in deep subseafloor sedimentary metagenomes.</title>
        <authorList>
            <person name="Kawai M."/>
            <person name="Futagami T."/>
            <person name="Toyoda A."/>
            <person name="Takaki Y."/>
            <person name="Nishi S."/>
            <person name="Hori S."/>
            <person name="Arai W."/>
            <person name="Tsubouchi T."/>
            <person name="Morono Y."/>
            <person name="Uchiyama I."/>
            <person name="Ito T."/>
            <person name="Fujiyama A."/>
            <person name="Inagaki F."/>
            <person name="Takami H."/>
        </authorList>
    </citation>
    <scope>NUCLEOTIDE SEQUENCE</scope>
    <source>
        <strain evidence="2">Expedition CK06-06</strain>
    </source>
</reference>
<sequence>MMRVYERALPAAALLAALTGCLSIKLPERIVINKPDRSQPKPVPQSAAPCDVSDLPSVPPGERPPLAVLDFQAGESMDQEVGRALADLCRDAVHESAQFTLVDRQRIADILGERDFAAAMRC</sequence>
<accession>X0YXK6</accession>
<dbReference type="AlphaFoldDB" id="X0YXK6"/>
<name>X0YXK6_9ZZZZ</name>
<dbReference type="EMBL" id="BARS01051042">
    <property type="protein sequence ID" value="GAG52993.1"/>
    <property type="molecule type" value="Genomic_DNA"/>
</dbReference>
<organism evidence="2">
    <name type="scientific">marine sediment metagenome</name>
    <dbReference type="NCBI Taxonomy" id="412755"/>
    <lineage>
        <taxon>unclassified sequences</taxon>
        <taxon>metagenomes</taxon>
        <taxon>ecological metagenomes</taxon>
    </lineage>
</organism>